<feature type="transmembrane region" description="Helical" evidence="9">
    <location>
        <begin position="34"/>
        <end position="53"/>
    </location>
</feature>
<protein>
    <recommendedName>
        <fullName evidence="12">Cation:proton antiporter</fullName>
    </recommendedName>
</protein>
<evidence type="ECO:0000256" key="7">
    <source>
        <dbReference type="ARBA" id="ARBA00023136"/>
    </source>
</evidence>
<dbReference type="AlphaFoldDB" id="A0A5J5L2N2"/>
<dbReference type="PANTHER" id="PTHR34702:SF1">
    <property type="entry name" value="NA(+)_H(+) ANTIPORTER SUBUNIT F"/>
    <property type="match status" value="1"/>
</dbReference>
<gene>
    <name evidence="10" type="ORF">FCK90_02850</name>
</gene>
<evidence type="ECO:0000256" key="3">
    <source>
        <dbReference type="ARBA" id="ARBA00022448"/>
    </source>
</evidence>
<evidence type="ECO:0000313" key="10">
    <source>
        <dbReference type="EMBL" id="KAA9395356.1"/>
    </source>
</evidence>
<dbReference type="OrthoDB" id="3733837at2"/>
<evidence type="ECO:0000256" key="8">
    <source>
        <dbReference type="SAM" id="MobiDB-lite"/>
    </source>
</evidence>
<dbReference type="Proteomes" id="UP000325957">
    <property type="component" value="Unassembled WGS sequence"/>
</dbReference>
<comment type="similarity">
    <text evidence="2">Belongs to the CPA3 antiporters (TC 2.A.63) subunit F family.</text>
</comment>
<feature type="region of interest" description="Disordered" evidence="8">
    <location>
        <begin position="86"/>
        <end position="133"/>
    </location>
</feature>
<keyword evidence="11" id="KW-1185">Reference proteome</keyword>
<evidence type="ECO:0000256" key="1">
    <source>
        <dbReference type="ARBA" id="ARBA00004651"/>
    </source>
</evidence>
<comment type="subcellular location">
    <subcellularLocation>
        <location evidence="1">Cell membrane</location>
        <topology evidence="1">Multi-pass membrane protein</topology>
    </subcellularLocation>
</comment>
<comment type="caution">
    <text evidence="10">The sequence shown here is derived from an EMBL/GenBank/DDBJ whole genome shotgun (WGS) entry which is preliminary data.</text>
</comment>
<dbReference type="GO" id="GO:0005886">
    <property type="term" value="C:plasma membrane"/>
    <property type="evidence" value="ECO:0007669"/>
    <property type="project" value="UniProtKB-SubCell"/>
</dbReference>
<evidence type="ECO:0000256" key="4">
    <source>
        <dbReference type="ARBA" id="ARBA00022475"/>
    </source>
</evidence>
<feature type="transmembrane region" description="Helical" evidence="9">
    <location>
        <begin position="60"/>
        <end position="82"/>
    </location>
</feature>
<dbReference type="PANTHER" id="PTHR34702">
    <property type="entry name" value="NA(+)/H(+) ANTIPORTER SUBUNIT F1"/>
    <property type="match status" value="1"/>
</dbReference>
<evidence type="ECO:0008006" key="12">
    <source>
        <dbReference type="Google" id="ProtNLM"/>
    </source>
</evidence>
<dbReference type="RefSeq" id="WP_158032781.1">
    <property type="nucleotide sequence ID" value="NZ_ML708611.1"/>
</dbReference>
<dbReference type="EMBL" id="SZWF01000002">
    <property type="protein sequence ID" value="KAA9395356.1"/>
    <property type="molecule type" value="Genomic_DNA"/>
</dbReference>
<keyword evidence="5 9" id="KW-0812">Transmembrane</keyword>
<keyword evidence="6 9" id="KW-1133">Transmembrane helix</keyword>
<accession>A0A5J5L2N2</accession>
<evidence type="ECO:0000256" key="9">
    <source>
        <dbReference type="SAM" id="Phobius"/>
    </source>
</evidence>
<proteinExistence type="inferred from homology"/>
<name>A0A5J5L2N2_9MICC</name>
<evidence type="ECO:0000313" key="11">
    <source>
        <dbReference type="Proteomes" id="UP000325957"/>
    </source>
</evidence>
<reference evidence="10 11" key="1">
    <citation type="submission" date="2019-05" db="EMBL/GenBank/DDBJ databases">
        <title>Kocuria coralli sp. nov., a novel actinobacterium isolated from coral reef seawater.</title>
        <authorList>
            <person name="Li J."/>
        </authorList>
    </citation>
    <scope>NUCLEOTIDE SEQUENCE [LARGE SCALE GENOMIC DNA]</scope>
    <source>
        <strain evidence="10 11">SCSIO 13007</strain>
    </source>
</reference>
<evidence type="ECO:0000256" key="6">
    <source>
        <dbReference type="ARBA" id="ARBA00022989"/>
    </source>
</evidence>
<feature type="compositionally biased region" description="Basic and acidic residues" evidence="8">
    <location>
        <begin position="91"/>
        <end position="112"/>
    </location>
</feature>
<keyword evidence="3" id="KW-0813">Transport</keyword>
<keyword evidence="7 9" id="KW-0472">Membrane</keyword>
<keyword evidence="4" id="KW-1003">Cell membrane</keyword>
<dbReference type="Pfam" id="PF04066">
    <property type="entry name" value="MrpF_PhaF"/>
    <property type="match status" value="1"/>
</dbReference>
<evidence type="ECO:0000256" key="2">
    <source>
        <dbReference type="ARBA" id="ARBA00009212"/>
    </source>
</evidence>
<organism evidence="10 11">
    <name type="scientific">Kocuria coralli</name>
    <dbReference type="NCBI Taxonomy" id="1461025"/>
    <lineage>
        <taxon>Bacteria</taxon>
        <taxon>Bacillati</taxon>
        <taxon>Actinomycetota</taxon>
        <taxon>Actinomycetes</taxon>
        <taxon>Micrococcales</taxon>
        <taxon>Micrococcaceae</taxon>
        <taxon>Kocuria</taxon>
    </lineage>
</organism>
<dbReference type="InterPro" id="IPR007208">
    <property type="entry name" value="MrpF/PhaF-like"/>
</dbReference>
<dbReference type="GO" id="GO:0015385">
    <property type="term" value="F:sodium:proton antiporter activity"/>
    <property type="evidence" value="ECO:0007669"/>
    <property type="project" value="TreeGrafter"/>
</dbReference>
<evidence type="ECO:0000256" key="5">
    <source>
        <dbReference type="ARBA" id="ARBA00022692"/>
    </source>
</evidence>
<sequence>MNPIVLLLAVLLLSGAAAGVLYRLVKGPALLDRVLASDVLLAVVAAAVCLDMIWLGNTDYLILTVMISLVGFLASVTFARFVQTRPSQHPDVGRGRSEWEDAEAPSKRREPESGTGAVTVVSREPVSDPEEQH</sequence>